<evidence type="ECO:0000313" key="4">
    <source>
        <dbReference type="Proteomes" id="UP000824192"/>
    </source>
</evidence>
<dbReference type="EMBL" id="DXGA01000098">
    <property type="protein sequence ID" value="HIW93787.1"/>
    <property type="molecule type" value="Genomic_DNA"/>
</dbReference>
<feature type="non-terminal residue" evidence="3">
    <location>
        <position position="438"/>
    </location>
</feature>
<gene>
    <name evidence="3" type="ORF">H9868_04515</name>
</gene>
<feature type="region of interest" description="Disordered" evidence="1">
    <location>
        <begin position="275"/>
        <end position="338"/>
    </location>
</feature>
<organism evidence="3 4">
    <name type="scientific">Candidatus Flavonifractor merdipullorum</name>
    <dbReference type="NCBI Taxonomy" id="2838590"/>
    <lineage>
        <taxon>Bacteria</taxon>
        <taxon>Bacillati</taxon>
        <taxon>Bacillota</taxon>
        <taxon>Clostridia</taxon>
        <taxon>Eubacteriales</taxon>
        <taxon>Oscillospiraceae</taxon>
        <taxon>Flavonifractor</taxon>
    </lineage>
</organism>
<evidence type="ECO:0000313" key="3">
    <source>
        <dbReference type="EMBL" id="HIW93787.1"/>
    </source>
</evidence>
<sequence>MKQQLTKRWKRVMSLALAACLGIGLFTPGAMAANGSDLVLIEGDPVLTEDSDYRANTYVQTSTPSAYANLSTEEALALAARNGDRVAKYFPVTMFNYDAEKFNALQHQADVEAQGPELQKWKALYFNDGNPGTDGYEYDAYTAKPGYYPVDVTYNELADGGEYYVKNGDRYQKVSLDFTGEDYLPLEPRPSLDNFDYHSGEYYIEKDNTTYKITKIERKKVSYIVWTTYLYKIYGQPVNTSTLEADGLLEATSEIGVKVADIPIVSIDADQVPAPEVSVAPSESPVQPEESPAVSGTPVPEVSVAPSESPVQPEESPAVSESPAPEESSVPEEAVPPEANDADMYASEEYICETEESHDGPWYSPFSILEKSYNYTLKSSDGTYSITGTTADKDGIYSGGTIYEYKTDGGLQEGGYISPKSYENYNKWTGNVIGGHGG</sequence>
<protein>
    <submittedName>
        <fullName evidence="3">Uncharacterized protein</fullName>
    </submittedName>
</protein>
<proteinExistence type="predicted"/>
<reference evidence="3" key="2">
    <citation type="submission" date="2021-04" db="EMBL/GenBank/DDBJ databases">
        <authorList>
            <person name="Gilroy R."/>
        </authorList>
    </citation>
    <scope>NUCLEOTIDE SEQUENCE</scope>
    <source>
        <strain evidence="3">ChiGjej6B6-1540</strain>
    </source>
</reference>
<keyword evidence="2" id="KW-0732">Signal</keyword>
<dbReference type="Proteomes" id="UP000824192">
    <property type="component" value="Unassembled WGS sequence"/>
</dbReference>
<accession>A0A9D1RVY3</accession>
<feature type="chain" id="PRO_5039237861" evidence="2">
    <location>
        <begin position="33"/>
        <end position="438"/>
    </location>
</feature>
<feature type="signal peptide" evidence="2">
    <location>
        <begin position="1"/>
        <end position="32"/>
    </location>
</feature>
<evidence type="ECO:0000256" key="2">
    <source>
        <dbReference type="SAM" id="SignalP"/>
    </source>
</evidence>
<name>A0A9D1RVY3_9FIRM</name>
<reference evidence="3" key="1">
    <citation type="journal article" date="2021" name="PeerJ">
        <title>Extensive microbial diversity within the chicken gut microbiome revealed by metagenomics and culture.</title>
        <authorList>
            <person name="Gilroy R."/>
            <person name="Ravi A."/>
            <person name="Getino M."/>
            <person name="Pursley I."/>
            <person name="Horton D.L."/>
            <person name="Alikhan N.F."/>
            <person name="Baker D."/>
            <person name="Gharbi K."/>
            <person name="Hall N."/>
            <person name="Watson M."/>
            <person name="Adriaenssens E.M."/>
            <person name="Foster-Nyarko E."/>
            <person name="Jarju S."/>
            <person name="Secka A."/>
            <person name="Antonio M."/>
            <person name="Oren A."/>
            <person name="Chaudhuri R.R."/>
            <person name="La Ragione R."/>
            <person name="Hildebrand F."/>
            <person name="Pallen M.J."/>
        </authorList>
    </citation>
    <scope>NUCLEOTIDE SEQUENCE</scope>
    <source>
        <strain evidence="3">ChiGjej6B6-1540</strain>
    </source>
</reference>
<evidence type="ECO:0000256" key="1">
    <source>
        <dbReference type="SAM" id="MobiDB-lite"/>
    </source>
</evidence>
<dbReference type="AlphaFoldDB" id="A0A9D1RVY3"/>
<comment type="caution">
    <text evidence="3">The sequence shown here is derived from an EMBL/GenBank/DDBJ whole genome shotgun (WGS) entry which is preliminary data.</text>
</comment>